<dbReference type="KEGG" id="mez:Mtc_2022"/>
<dbReference type="eggNOG" id="arCOG02579">
    <property type="taxonomic scope" value="Archaea"/>
</dbReference>
<organism evidence="1 2">
    <name type="scientific">Methanocella conradii (strain DSM 24694 / JCM 17849 / CGMCC 1.5162 / HZ254)</name>
    <dbReference type="NCBI Taxonomy" id="1041930"/>
    <lineage>
        <taxon>Archaea</taxon>
        <taxon>Methanobacteriati</taxon>
        <taxon>Methanobacteriota</taxon>
        <taxon>Stenosarchaea group</taxon>
        <taxon>Methanomicrobia</taxon>
        <taxon>Methanocellales</taxon>
        <taxon>Methanocellaceae</taxon>
        <taxon>Methanocella</taxon>
    </lineage>
</organism>
<dbReference type="EMBL" id="CP003243">
    <property type="protein sequence ID" value="AFD00762.1"/>
    <property type="molecule type" value="Genomic_DNA"/>
</dbReference>
<dbReference type="OrthoDB" id="36424at2157"/>
<name>H8I796_METCZ</name>
<dbReference type="GeneID" id="11972176"/>
<gene>
    <name evidence="1" type="ordered locus">Mtc_2022</name>
</gene>
<dbReference type="InterPro" id="IPR005358">
    <property type="entry name" value="Puta_zinc/iron-chelating_dom"/>
</dbReference>
<evidence type="ECO:0000313" key="2">
    <source>
        <dbReference type="Proteomes" id="UP000005233"/>
    </source>
</evidence>
<keyword evidence="2" id="KW-1185">Reference proteome</keyword>
<dbReference type="AlphaFoldDB" id="H8I796"/>
<sequence>MSGCIQCGYCCKKYGMRLEATPLDIARWRLEKREDILVHVDIEIKNEEVKGGRLWVDREGKNEKECPFLVLKDDKYYCGIQDTKPEVCTWYYCDKYF</sequence>
<dbReference type="Pfam" id="PF03692">
    <property type="entry name" value="CxxCxxCC"/>
    <property type="match status" value="1"/>
</dbReference>
<evidence type="ECO:0000313" key="1">
    <source>
        <dbReference type="EMBL" id="AFD00762.1"/>
    </source>
</evidence>
<dbReference type="Proteomes" id="UP000005233">
    <property type="component" value="Chromosome"/>
</dbReference>
<dbReference type="RefSeq" id="WP_014406593.1">
    <property type="nucleotide sequence ID" value="NC_017034.1"/>
</dbReference>
<dbReference type="STRING" id="1041930.Mtc_2022"/>
<proteinExistence type="predicted"/>
<protein>
    <submittedName>
        <fullName evidence="1">Uncharacterized protein family (UPF0153)</fullName>
    </submittedName>
</protein>
<dbReference type="HOGENOM" id="CLU_2340154_0_0_2"/>
<accession>H8I796</accession>
<reference evidence="1 2" key="1">
    <citation type="journal article" date="2012" name="J. Bacteriol.">
        <title>Complete genome sequence of a thermophilic methanogen, Methanocella conradii HZ254, isolated from Chinese rice field soil.</title>
        <authorList>
            <person name="Lu Z."/>
            <person name="Lu Y."/>
        </authorList>
    </citation>
    <scope>NUCLEOTIDE SEQUENCE [LARGE SCALE GENOMIC DNA]</scope>
    <source>
        <strain evidence="2">DSM 24694 / JCM 17849 / CGMCC 1.5162 / HZ254</strain>
    </source>
</reference>